<evidence type="ECO:0000256" key="3">
    <source>
        <dbReference type="ARBA" id="ARBA00022692"/>
    </source>
</evidence>
<accession>A0A8S3R9C6</accession>
<reference evidence="7" key="1">
    <citation type="submission" date="2021-03" db="EMBL/GenBank/DDBJ databases">
        <authorList>
            <person name="Bekaert M."/>
        </authorList>
    </citation>
    <scope>NUCLEOTIDE SEQUENCE</scope>
</reference>
<protein>
    <submittedName>
        <fullName evidence="7">EI24</fullName>
    </submittedName>
</protein>
<dbReference type="GO" id="GO:0005783">
    <property type="term" value="C:endoplasmic reticulum"/>
    <property type="evidence" value="ECO:0007669"/>
    <property type="project" value="TreeGrafter"/>
</dbReference>
<dbReference type="Pfam" id="PF07264">
    <property type="entry name" value="EI24"/>
    <property type="match status" value="1"/>
</dbReference>
<dbReference type="Proteomes" id="UP000683360">
    <property type="component" value="Unassembled WGS sequence"/>
</dbReference>
<comment type="similarity">
    <text evidence="2">Belongs to the EI24 family.</text>
</comment>
<dbReference type="AlphaFoldDB" id="A0A8S3R9C6"/>
<dbReference type="PANTHER" id="PTHR21389:SF0">
    <property type="entry name" value="ETOPOSIDE-INDUCED PROTEIN 2.4 HOMOLOG"/>
    <property type="match status" value="1"/>
</dbReference>
<feature type="transmembrane region" description="Helical" evidence="6">
    <location>
        <begin position="112"/>
        <end position="135"/>
    </location>
</feature>
<evidence type="ECO:0000256" key="4">
    <source>
        <dbReference type="ARBA" id="ARBA00022989"/>
    </source>
</evidence>
<comment type="caution">
    <text evidence="7">The sequence shown here is derived from an EMBL/GenBank/DDBJ whole genome shotgun (WGS) entry which is preliminary data.</text>
</comment>
<keyword evidence="5 6" id="KW-0472">Membrane</keyword>
<evidence type="ECO:0000256" key="5">
    <source>
        <dbReference type="ARBA" id="ARBA00023136"/>
    </source>
</evidence>
<dbReference type="OrthoDB" id="266518at2759"/>
<dbReference type="InterPro" id="IPR059112">
    <property type="entry name" value="CysZ/EI24"/>
</dbReference>
<gene>
    <name evidence="7" type="ORF">MEDL_18904</name>
</gene>
<evidence type="ECO:0000256" key="1">
    <source>
        <dbReference type="ARBA" id="ARBA00004141"/>
    </source>
</evidence>
<name>A0A8S3R9C6_MYTED</name>
<keyword evidence="8" id="KW-1185">Reference proteome</keyword>
<proteinExistence type="inferred from homology"/>
<dbReference type="GO" id="GO:0016020">
    <property type="term" value="C:membrane"/>
    <property type="evidence" value="ECO:0007669"/>
    <property type="project" value="UniProtKB-SubCell"/>
</dbReference>
<evidence type="ECO:0000313" key="8">
    <source>
        <dbReference type="Proteomes" id="UP000683360"/>
    </source>
</evidence>
<feature type="transmembrane region" description="Helical" evidence="6">
    <location>
        <begin position="159"/>
        <end position="185"/>
    </location>
</feature>
<evidence type="ECO:0000313" key="7">
    <source>
        <dbReference type="EMBL" id="CAG2204453.1"/>
    </source>
</evidence>
<keyword evidence="3 6" id="KW-0812">Transmembrane</keyword>
<comment type="subcellular location">
    <subcellularLocation>
        <location evidence="1">Membrane</location>
        <topology evidence="1">Multi-pass membrane protein</topology>
    </subcellularLocation>
</comment>
<evidence type="ECO:0000256" key="2">
    <source>
        <dbReference type="ARBA" id="ARBA00010970"/>
    </source>
</evidence>
<dbReference type="EMBL" id="CAJPWZ010000954">
    <property type="protein sequence ID" value="CAG2204453.1"/>
    <property type="molecule type" value="Genomic_DNA"/>
</dbReference>
<dbReference type="GO" id="GO:0016236">
    <property type="term" value="P:macroautophagy"/>
    <property type="evidence" value="ECO:0007669"/>
    <property type="project" value="TreeGrafter"/>
</dbReference>
<evidence type="ECO:0000256" key="6">
    <source>
        <dbReference type="SAM" id="Phobius"/>
    </source>
</evidence>
<keyword evidence="4 6" id="KW-1133">Transmembrane helix</keyword>
<organism evidence="7 8">
    <name type="scientific">Mytilus edulis</name>
    <name type="common">Blue mussel</name>
    <dbReference type="NCBI Taxonomy" id="6550"/>
    <lineage>
        <taxon>Eukaryota</taxon>
        <taxon>Metazoa</taxon>
        <taxon>Spiralia</taxon>
        <taxon>Lophotrochozoa</taxon>
        <taxon>Mollusca</taxon>
        <taxon>Bivalvia</taxon>
        <taxon>Autobranchia</taxon>
        <taxon>Pteriomorphia</taxon>
        <taxon>Mytilida</taxon>
        <taxon>Mytiloidea</taxon>
        <taxon>Mytilidae</taxon>
        <taxon>Mytilinae</taxon>
        <taxon>Mytilus</taxon>
    </lineage>
</organism>
<dbReference type="PANTHER" id="PTHR21389">
    <property type="entry name" value="P53 INDUCED PROTEIN"/>
    <property type="match status" value="1"/>
</dbReference>
<feature type="transmembrane region" description="Helical" evidence="6">
    <location>
        <begin position="84"/>
        <end position="106"/>
    </location>
</feature>
<sequence length="199" mass="22936">MRHSLGKRDCRNIQQTPIKKKKTAEDVYTLQCAVLEKELEKNTLQVDLLRKLLSKYDSLDSDALELLSDIADAAYVKSRGKPQLLYISTLIADMSFSLLIQALFLIQSTAAIFLPIPMVGTVVGLIHMCLLHSLYSFEYKWFNMGWEVHKRLQYIENRWPYFCGFGLPLALVTSFHSSVVIRYVVRIHDDKFITNKMDA</sequence>